<dbReference type="GO" id="GO:0043137">
    <property type="term" value="P:DNA replication, removal of RNA primer"/>
    <property type="evidence" value="ECO:0007669"/>
    <property type="project" value="TreeGrafter"/>
</dbReference>
<dbReference type="InterPro" id="IPR022898">
    <property type="entry name" value="RNase_HII"/>
</dbReference>
<dbReference type="SUPFAM" id="SSF53098">
    <property type="entry name" value="Ribonuclease H-like"/>
    <property type="match status" value="1"/>
</dbReference>
<name>A0A939RVW0_9CELL</name>
<comment type="function">
    <text evidence="3 13">Endonuclease that specifically degrades the RNA of RNA-DNA hybrids.</text>
</comment>
<dbReference type="InterPro" id="IPR001352">
    <property type="entry name" value="RNase_HII/HIII"/>
</dbReference>
<keyword evidence="8 12" id="KW-0479">Metal-binding</keyword>
<evidence type="ECO:0000256" key="6">
    <source>
        <dbReference type="ARBA" id="ARBA00022490"/>
    </source>
</evidence>
<feature type="binding site" evidence="12">
    <location>
        <position position="3"/>
    </location>
    <ligand>
        <name>a divalent metal cation</name>
        <dbReference type="ChEBI" id="CHEBI:60240"/>
    </ligand>
</feature>
<evidence type="ECO:0000256" key="13">
    <source>
        <dbReference type="RuleBase" id="RU003515"/>
    </source>
</evidence>
<dbReference type="PANTHER" id="PTHR10954">
    <property type="entry name" value="RIBONUCLEASE H2 SUBUNIT A"/>
    <property type="match status" value="1"/>
</dbReference>
<dbReference type="EMBL" id="JAGEMK010000003">
    <property type="protein sequence ID" value="MBO1751556.1"/>
    <property type="molecule type" value="Genomic_DNA"/>
</dbReference>
<proteinExistence type="inferred from homology"/>
<dbReference type="Pfam" id="PF01351">
    <property type="entry name" value="RNase_HII"/>
    <property type="match status" value="2"/>
</dbReference>
<dbReference type="PROSITE" id="PS51975">
    <property type="entry name" value="RNASE_H_2"/>
    <property type="match status" value="1"/>
</dbReference>
<sequence>MDEVGRGALAGPVSVGVVAVDLTTRACPPGVADSKLLSPAARTRLLPALGRWGLARAVGHAQPEEIDALGIIAALRLAGRRALAQLEVPVDLVLLDGSHDWLSLPAQPDLLDGTLTLLPGATSVAPGRRDGTPPDRTLPDTTVRDCTPLDRPGLDPTRPGPAVRTRIKADLACASVAAASVLAKCERDALMARVAEDHPEYGWGGNKGYGSADHVRALREHGPSVLHRRSWRLPVDEPTTGTGPAWSMMEA</sequence>
<dbReference type="InterPro" id="IPR036397">
    <property type="entry name" value="RNaseH_sf"/>
</dbReference>
<evidence type="ECO:0000256" key="12">
    <source>
        <dbReference type="PROSITE-ProRule" id="PRU01319"/>
    </source>
</evidence>
<dbReference type="CDD" id="cd07182">
    <property type="entry name" value="RNase_HII_bacteria_HII_like"/>
    <property type="match status" value="1"/>
</dbReference>
<evidence type="ECO:0000259" key="15">
    <source>
        <dbReference type="PROSITE" id="PS51975"/>
    </source>
</evidence>
<dbReference type="GO" id="GO:0003723">
    <property type="term" value="F:RNA binding"/>
    <property type="evidence" value="ECO:0007669"/>
    <property type="project" value="UniProtKB-UniRule"/>
</dbReference>
<evidence type="ECO:0000256" key="1">
    <source>
        <dbReference type="ARBA" id="ARBA00000077"/>
    </source>
</evidence>
<comment type="catalytic activity">
    <reaction evidence="1 12 13">
        <text>Endonucleolytic cleavage to 5'-phosphomonoester.</text>
        <dbReference type="EC" id="3.1.26.4"/>
    </reaction>
</comment>
<dbReference type="Proteomes" id="UP000664209">
    <property type="component" value="Unassembled WGS sequence"/>
</dbReference>
<keyword evidence="11" id="KW-0464">Manganese</keyword>
<comment type="caution">
    <text evidence="16">The sequence shown here is derived from an EMBL/GenBank/DDBJ whole genome shotgun (WGS) entry which is preliminary data.</text>
</comment>
<evidence type="ECO:0000256" key="4">
    <source>
        <dbReference type="ARBA" id="ARBA00004496"/>
    </source>
</evidence>
<comment type="cofactor">
    <cofactor evidence="12">
        <name>Mn(2+)</name>
        <dbReference type="ChEBI" id="CHEBI:29035"/>
    </cofactor>
    <cofactor evidence="12">
        <name>Mg(2+)</name>
        <dbReference type="ChEBI" id="CHEBI:18420"/>
    </cofactor>
    <text evidence="12">Manganese or magnesium. Binds 1 divalent metal ion per monomer in the absence of substrate. May bind a second metal ion after substrate binding.</text>
</comment>
<gene>
    <name evidence="16" type="ORF">J4G33_07030</name>
</gene>
<evidence type="ECO:0000256" key="2">
    <source>
        <dbReference type="ARBA" id="ARBA00001946"/>
    </source>
</evidence>
<comment type="cofactor">
    <cofactor evidence="2">
        <name>Mg(2+)</name>
        <dbReference type="ChEBI" id="CHEBI:18420"/>
    </cofactor>
</comment>
<dbReference type="AlphaFoldDB" id="A0A939RVW0"/>
<evidence type="ECO:0000256" key="9">
    <source>
        <dbReference type="ARBA" id="ARBA00022759"/>
    </source>
</evidence>
<keyword evidence="7 12" id="KW-0540">Nuclease</keyword>
<dbReference type="Gene3D" id="3.30.420.10">
    <property type="entry name" value="Ribonuclease H-like superfamily/Ribonuclease H"/>
    <property type="match status" value="2"/>
</dbReference>
<protein>
    <recommendedName>
        <fullName evidence="13">Ribonuclease</fullName>
        <ecNumber evidence="13">3.1.26.4</ecNumber>
    </recommendedName>
</protein>
<dbReference type="InterPro" id="IPR012337">
    <property type="entry name" value="RNaseH-like_sf"/>
</dbReference>
<feature type="binding site" evidence="12">
    <location>
        <position position="2"/>
    </location>
    <ligand>
        <name>a divalent metal cation</name>
        <dbReference type="ChEBI" id="CHEBI:60240"/>
    </ligand>
</feature>
<dbReference type="EC" id="3.1.26.4" evidence="13"/>
<comment type="subcellular location">
    <subcellularLocation>
        <location evidence="4">Cytoplasm</location>
    </subcellularLocation>
</comment>
<reference evidence="16" key="1">
    <citation type="submission" date="2021-03" db="EMBL/GenBank/DDBJ databases">
        <title>Actinotalea soli sp. nov., isolated from soil.</title>
        <authorList>
            <person name="Ping W."/>
            <person name="Zhang J."/>
        </authorList>
    </citation>
    <scope>NUCLEOTIDE SEQUENCE</scope>
    <source>
        <strain evidence="16">BY-33</strain>
    </source>
</reference>
<evidence type="ECO:0000256" key="10">
    <source>
        <dbReference type="ARBA" id="ARBA00022801"/>
    </source>
</evidence>
<dbReference type="PANTHER" id="PTHR10954:SF18">
    <property type="entry name" value="RIBONUCLEASE HII"/>
    <property type="match status" value="1"/>
</dbReference>
<comment type="similarity">
    <text evidence="5 13">Belongs to the RNase HII family.</text>
</comment>
<accession>A0A939RVW0</accession>
<dbReference type="InterPro" id="IPR024567">
    <property type="entry name" value="RNase_HII/HIII_dom"/>
</dbReference>
<evidence type="ECO:0000256" key="8">
    <source>
        <dbReference type="ARBA" id="ARBA00022723"/>
    </source>
</evidence>
<evidence type="ECO:0000313" key="17">
    <source>
        <dbReference type="Proteomes" id="UP000664209"/>
    </source>
</evidence>
<keyword evidence="6" id="KW-0963">Cytoplasm</keyword>
<evidence type="ECO:0000256" key="14">
    <source>
        <dbReference type="SAM" id="MobiDB-lite"/>
    </source>
</evidence>
<evidence type="ECO:0000256" key="11">
    <source>
        <dbReference type="ARBA" id="ARBA00023211"/>
    </source>
</evidence>
<organism evidence="16 17">
    <name type="scientific">Actinotalea soli</name>
    <dbReference type="NCBI Taxonomy" id="2819234"/>
    <lineage>
        <taxon>Bacteria</taxon>
        <taxon>Bacillati</taxon>
        <taxon>Actinomycetota</taxon>
        <taxon>Actinomycetes</taxon>
        <taxon>Micrococcales</taxon>
        <taxon>Cellulomonadaceae</taxon>
        <taxon>Actinotalea</taxon>
    </lineage>
</organism>
<evidence type="ECO:0000256" key="7">
    <source>
        <dbReference type="ARBA" id="ARBA00022722"/>
    </source>
</evidence>
<feature type="domain" description="RNase H type-2" evidence="15">
    <location>
        <begin position="1"/>
        <end position="247"/>
    </location>
</feature>
<dbReference type="GO" id="GO:0032299">
    <property type="term" value="C:ribonuclease H2 complex"/>
    <property type="evidence" value="ECO:0007669"/>
    <property type="project" value="TreeGrafter"/>
</dbReference>
<evidence type="ECO:0000256" key="3">
    <source>
        <dbReference type="ARBA" id="ARBA00004065"/>
    </source>
</evidence>
<dbReference type="GO" id="GO:0046872">
    <property type="term" value="F:metal ion binding"/>
    <property type="evidence" value="ECO:0007669"/>
    <property type="project" value="UniProtKB-KW"/>
</dbReference>
<dbReference type="GO" id="GO:0005737">
    <property type="term" value="C:cytoplasm"/>
    <property type="evidence" value="ECO:0007669"/>
    <property type="project" value="UniProtKB-SubCell"/>
</dbReference>
<dbReference type="GO" id="GO:0006298">
    <property type="term" value="P:mismatch repair"/>
    <property type="evidence" value="ECO:0007669"/>
    <property type="project" value="TreeGrafter"/>
</dbReference>
<feature type="region of interest" description="Disordered" evidence="14">
    <location>
        <begin position="121"/>
        <end position="140"/>
    </location>
</feature>
<evidence type="ECO:0000256" key="5">
    <source>
        <dbReference type="ARBA" id="ARBA00007383"/>
    </source>
</evidence>
<keyword evidence="9 12" id="KW-0255">Endonuclease</keyword>
<keyword evidence="17" id="KW-1185">Reference proteome</keyword>
<dbReference type="GO" id="GO:0004523">
    <property type="term" value="F:RNA-DNA hybrid ribonuclease activity"/>
    <property type="evidence" value="ECO:0007669"/>
    <property type="project" value="UniProtKB-UniRule"/>
</dbReference>
<evidence type="ECO:0000313" key="16">
    <source>
        <dbReference type="EMBL" id="MBO1751556.1"/>
    </source>
</evidence>
<keyword evidence="10 12" id="KW-0378">Hydrolase</keyword>
<feature type="binding site" evidence="12">
    <location>
        <position position="96"/>
    </location>
    <ligand>
        <name>a divalent metal cation</name>
        <dbReference type="ChEBI" id="CHEBI:60240"/>
    </ligand>
</feature>